<dbReference type="EMBL" id="JABFAB010000002">
    <property type="protein sequence ID" value="MBA0641327.1"/>
    <property type="molecule type" value="Genomic_DNA"/>
</dbReference>
<gene>
    <name evidence="1" type="ORF">Goklo_025889</name>
</gene>
<organism evidence="1 2">
    <name type="scientific">Gossypium klotzschianum</name>
    <dbReference type="NCBI Taxonomy" id="34286"/>
    <lineage>
        <taxon>Eukaryota</taxon>
        <taxon>Viridiplantae</taxon>
        <taxon>Streptophyta</taxon>
        <taxon>Embryophyta</taxon>
        <taxon>Tracheophyta</taxon>
        <taxon>Spermatophyta</taxon>
        <taxon>Magnoliopsida</taxon>
        <taxon>eudicotyledons</taxon>
        <taxon>Gunneridae</taxon>
        <taxon>Pentapetalae</taxon>
        <taxon>rosids</taxon>
        <taxon>malvids</taxon>
        <taxon>Malvales</taxon>
        <taxon>Malvaceae</taxon>
        <taxon>Malvoideae</taxon>
        <taxon>Gossypium</taxon>
    </lineage>
</organism>
<dbReference type="Gene3D" id="3.80.10.10">
    <property type="entry name" value="Ribonuclease Inhibitor"/>
    <property type="match status" value="1"/>
</dbReference>
<dbReference type="InterPro" id="IPR001611">
    <property type="entry name" value="Leu-rich_rpt"/>
</dbReference>
<sequence length="42" mass="4873">MFERLPKLQSLNLGRNNLEGILPKEIGNLTMLRSLHLDNNRI</sequence>
<dbReference type="InterPro" id="IPR032675">
    <property type="entry name" value="LRR_dom_sf"/>
</dbReference>
<dbReference type="OrthoDB" id="1706439at2759"/>
<accession>A0A7J8TSY2</accession>
<protein>
    <submittedName>
        <fullName evidence="1">Uncharacterized protein</fullName>
    </submittedName>
</protein>
<dbReference type="SUPFAM" id="SSF52058">
    <property type="entry name" value="L domain-like"/>
    <property type="match status" value="1"/>
</dbReference>
<name>A0A7J8TSY2_9ROSI</name>
<dbReference type="Proteomes" id="UP000593573">
    <property type="component" value="Unassembled WGS sequence"/>
</dbReference>
<feature type="non-terminal residue" evidence="1">
    <location>
        <position position="42"/>
    </location>
</feature>
<comment type="caution">
    <text evidence="1">The sequence shown here is derived from an EMBL/GenBank/DDBJ whole genome shotgun (WGS) entry which is preliminary data.</text>
</comment>
<reference evidence="1 2" key="1">
    <citation type="journal article" date="2019" name="Genome Biol. Evol.">
        <title>Insights into the evolution of the New World diploid cottons (Gossypium, subgenus Houzingenia) based on genome sequencing.</title>
        <authorList>
            <person name="Grover C.E."/>
            <person name="Arick M.A. 2nd"/>
            <person name="Thrash A."/>
            <person name="Conover J.L."/>
            <person name="Sanders W.S."/>
            <person name="Peterson D.G."/>
            <person name="Frelichowski J.E."/>
            <person name="Scheffler J.A."/>
            <person name="Scheffler B.E."/>
            <person name="Wendel J.F."/>
        </authorList>
    </citation>
    <scope>NUCLEOTIDE SEQUENCE [LARGE SCALE GENOMIC DNA]</scope>
    <source>
        <strain evidence="1">57</strain>
        <tissue evidence="1">Leaf</tissue>
    </source>
</reference>
<evidence type="ECO:0000313" key="1">
    <source>
        <dbReference type="EMBL" id="MBA0641327.1"/>
    </source>
</evidence>
<proteinExistence type="predicted"/>
<dbReference type="AlphaFoldDB" id="A0A7J8TSY2"/>
<keyword evidence="2" id="KW-1185">Reference proteome</keyword>
<evidence type="ECO:0000313" key="2">
    <source>
        <dbReference type="Proteomes" id="UP000593573"/>
    </source>
</evidence>
<dbReference type="Pfam" id="PF13855">
    <property type="entry name" value="LRR_8"/>
    <property type="match status" value="1"/>
</dbReference>